<keyword evidence="4" id="KW-1185">Reference proteome</keyword>
<dbReference type="EMBL" id="KZ559155">
    <property type="protein sequence ID" value="PLB36062.1"/>
    <property type="molecule type" value="Genomic_DNA"/>
</dbReference>
<dbReference type="SUPFAM" id="SSF46565">
    <property type="entry name" value="Chaperone J-domain"/>
    <property type="match status" value="1"/>
</dbReference>
<dbReference type="AlphaFoldDB" id="A0A2I2F5Z5"/>
<dbReference type="PROSITE" id="PS50076">
    <property type="entry name" value="DNAJ_2"/>
    <property type="match status" value="1"/>
</dbReference>
<evidence type="ECO:0000256" key="1">
    <source>
        <dbReference type="SAM" id="MobiDB-lite"/>
    </source>
</evidence>
<feature type="region of interest" description="Disordered" evidence="1">
    <location>
        <begin position="247"/>
        <end position="291"/>
    </location>
</feature>
<reference evidence="3 4" key="1">
    <citation type="submission" date="2017-12" db="EMBL/GenBank/DDBJ databases">
        <authorList>
            <consortium name="DOE Joint Genome Institute"/>
            <person name="Haridas S."/>
            <person name="Kjaerbolling I."/>
            <person name="Vesth T.C."/>
            <person name="Frisvad J.C."/>
            <person name="Nybo J.L."/>
            <person name="Theobald S."/>
            <person name="Kuo A."/>
            <person name="Bowyer P."/>
            <person name="Matsuda Y."/>
            <person name="Mondo S."/>
            <person name="Lyhne E.K."/>
            <person name="Kogle M.E."/>
            <person name="Clum A."/>
            <person name="Lipzen A."/>
            <person name="Salamov A."/>
            <person name="Ngan C.Y."/>
            <person name="Daum C."/>
            <person name="Chiniquy J."/>
            <person name="Barry K."/>
            <person name="LaButti K."/>
            <person name="Simmons B.A."/>
            <person name="Magnuson J.K."/>
            <person name="Mortensen U.H."/>
            <person name="Larsen T.O."/>
            <person name="Grigoriev I.V."/>
            <person name="Baker S.E."/>
            <person name="Andersen M.R."/>
            <person name="Nordberg H.P."/>
            <person name="Cantor M.N."/>
            <person name="Hua S.X."/>
        </authorList>
    </citation>
    <scope>NUCLEOTIDE SEQUENCE [LARGE SCALE GENOMIC DNA]</scope>
    <source>
        <strain evidence="3 4">CBS 102.13</strain>
    </source>
</reference>
<feature type="domain" description="J" evidence="2">
    <location>
        <begin position="50"/>
        <end position="125"/>
    </location>
</feature>
<sequence>MLKKSNPFHCGRLSLLNPASSVSPLASSHCVHGSRRYATAQGDLSWPSTTSFTPYDLFKQDRLAPYKKSHFYELVKVYHPDRPCNDHPLCRNISPEVRLQRYHILVAAHEILSDPSKRAAYDLSGSGWNLHPPDSAPTPPWARPAWRGDGPIYGNATWEDWEAYHNRHQPKQENMVDHRTFATFVILLVLFSGSVQASWISNRSAGYDDRLRQVSEESGRLLNGRRESTAKHLGSSEAKLQDFLIRRDPSGSGLKGDEQEVYQDVLHSSKGRNVPGPADAARNLAEGPETA</sequence>
<dbReference type="Proteomes" id="UP000234585">
    <property type="component" value="Unassembled WGS sequence"/>
</dbReference>
<gene>
    <name evidence="3" type="ORF">BDW47DRAFT_109402</name>
</gene>
<evidence type="ECO:0000313" key="4">
    <source>
        <dbReference type="Proteomes" id="UP000234585"/>
    </source>
</evidence>
<dbReference type="RefSeq" id="XP_024670074.1">
    <property type="nucleotide sequence ID" value="XM_024813460.1"/>
</dbReference>
<dbReference type="OrthoDB" id="17458at2759"/>
<evidence type="ECO:0000313" key="3">
    <source>
        <dbReference type="EMBL" id="PLB36062.1"/>
    </source>
</evidence>
<protein>
    <recommendedName>
        <fullName evidence="2">J domain-containing protein</fullName>
    </recommendedName>
</protein>
<organism evidence="3 4">
    <name type="scientific">Aspergillus candidus</name>
    <dbReference type="NCBI Taxonomy" id="41067"/>
    <lineage>
        <taxon>Eukaryota</taxon>
        <taxon>Fungi</taxon>
        <taxon>Dikarya</taxon>
        <taxon>Ascomycota</taxon>
        <taxon>Pezizomycotina</taxon>
        <taxon>Eurotiomycetes</taxon>
        <taxon>Eurotiomycetidae</taxon>
        <taxon>Eurotiales</taxon>
        <taxon>Aspergillaceae</taxon>
        <taxon>Aspergillus</taxon>
        <taxon>Aspergillus subgen. Circumdati</taxon>
    </lineage>
</organism>
<dbReference type="InterPro" id="IPR018253">
    <property type="entry name" value="DnaJ_domain_CS"/>
</dbReference>
<dbReference type="GeneID" id="36520620"/>
<name>A0A2I2F5Z5_ASPCN</name>
<dbReference type="STRING" id="41067.A0A2I2F5Z5"/>
<proteinExistence type="predicted"/>
<dbReference type="InterPro" id="IPR036869">
    <property type="entry name" value="J_dom_sf"/>
</dbReference>
<accession>A0A2I2F5Z5</accession>
<dbReference type="InterPro" id="IPR001623">
    <property type="entry name" value="DnaJ_domain"/>
</dbReference>
<evidence type="ECO:0000259" key="2">
    <source>
        <dbReference type="PROSITE" id="PS50076"/>
    </source>
</evidence>
<dbReference type="PROSITE" id="PS00636">
    <property type="entry name" value="DNAJ_1"/>
    <property type="match status" value="1"/>
</dbReference>
<dbReference type="Gene3D" id="1.10.287.110">
    <property type="entry name" value="DnaJ domain"/>
    <property type="match status" value="1"/>
</dbReference>
<dbReference type="CDD" id="cd06257">
    <property type="entry name" value="DnaJ"/>
    <property type="match status" value="1"/>
</dbReference>